<dbReference type="Proteomes" id="UP001217582">
    <property type="component" value="Chromosome 2"/>
</dbReference>
<evidence type="ECO:0000259" key="7">
    <source>
        <dbReference type="PROSITE" id="PS52001"/>
    </source>
</evidence>
<accession>A0AAJ5Z4D8</accession>
<dbReference type="FunFam" id="3.30.1330.30:FF:000008">
    <property type="entry name" value="Protein pelota homolog"/>
    <property type="match status" value="1"/>
</dbReference>
<comment type="subcellular location">
    <subcellularLocation>
        <location evidence="2">Cytoplasm</location>
    </subcellularLocation>
</comment>
<dbReference type="SUPFAM" id="SSF159065">
    <property type="entry name" value="Dom34/Pelota N-terminal domain-like"/>
    <property type="match status" value="2"/>
</dbReference>
<evidence type="ECO:0000256" key="4">
    <source>
        <dbReference type="ARBA" id="ARBA00022490"/>
    </source>
</evidence>
<keyword evidence="5" id="KW-0479">Metal-binding</keyword>
<dbReference type="InterPro" id="IPR004405">
    <property type="entry name" value="TF_pelota"/>
</dbReference>
<dbReference type="Gene3D" id="3.30.1330.30">
    <property type="match status" value="1"/>
</dbReference>
<dbReference type="PANTHER" id="PTHR10853">
    <property type="entry name" value="PELOTA"/>
    <property type="match status" value="1"/>
</dbReference>
<reference evidence="8 9" key="1">
    <citation type="submission" date="2023-03" db="EMBL/GenBank/DDBJ databases">
        <title>Mating type loci evolution in Malassezia.</title>
        <authorList>
            <person name="Coelho M.A."/>
        </authorList>
    </citation>
    <scope>NUCLEOTIDE SEQUENCE [LARGE SCALE GENOMIC DNA]</scope>
    <source>
        <strain evidence="8 9">CBS 13387</strain>
    </source>
</reference>
<dbReference type="NCBIfam" id="TIGR00111">
    <property type="entry name" value="pelota"/>
    <property type="match status" value="1"/>
</dbReference>
<dbReference type="GO" id="GO:0071025">
    <property type="term" value="P:RNA surveillance"/>
    <property type="evidence" value="ECO:0007669"/>
    <property type="project" value="InterPro"/>
</dbReference>
<gene>
    <name evidence="8" type="primary">DOM34</name>
    <name evidence="8" type="ORF">MARU1_000927</name>
</gene>
<dbReference type="Pfam" id="PF03465">
    <property type="entry name" value="eRF1_3"/>
    <property type="match status" value="1"/>
</dbReference>
<dbReference type="SUPFAM" id="SSF53137">
    <property type="entry name" value="Translational machinery components"/>
    <property type="match status" value="1"/>
</dbReference>
<dbReference type="InterPro" id="IPR005140">
    <property type="entry name" value="eRF1_Pelota-like_N"/>
</dbReference>
<dbReference type="InterPro" id="IPR005141">
    <property type="entry name" value="eRF1_2"/>
</dbReference>
<evidence type="ECO:0000256" key="5">
    <source>
        <dbReference type="ARBA" id="ARBA00022723"/>
    </source>
</evidence>
<evidence type="ECO:0000256" key="3">
    <source>
        <dbReference type="ARBA" id="ARBA00009504"/>
    </source>
</evidence>
<dbReference type="PROSITE" id="PS52001">
    <property type="entry name" value="AD"/>
    <property type="match status" value="1"/>
</dbReference>
<dbReference type="InterPro" id="IPR005142">
    <property type="entry name" value="eRF1_3"/>
</dbReference>
<dbReference type="InterPro" id="IPR038069">
    <property type="entry name" value="Pelota/DOM34_N"/>
</dbReference>
<feature type="compositionally biased region" description="Polar residues" evidence="6">
    <location>
        <begin position="419"/>
        <end position="436"/>
    </location>
</feature>
<feature type="domain" description="AD" evidence="7">
    <location>
        <begin position="119"/>
        <end position="224"/>
    </location>
</feature>
<dbReference type="InterPro" id="IPR029064">
    <property type="entry name" value="Ribosomal_eL30-like_sf"/>
</dbReference>
<dbReference type="AlphaFoldDB" id="A0AAJ5Z4D8"/>
<feature type="region of interest" description="Disordered" evidence="6">
    <location>
        <begin position="412"/>
        <end position="457"/>
    </location>
</feature>
<dbReference type="InterPro" id="IPR058547">
    <property type="entry name" value="Pelota_N"/>
</dbReference>
<keyword evidence="4" id="KW-0963">Cytoplasm</keyword>
<keyword evidence="9" id="KW-1185">Reference proteome</keyword>
<evidence type="ECO:0000313" key="9">
    <source>
        <dbReference type="Proteomes" id="UP001217582"/>
    </source>
</evidence>
<sequence length="774" mass="84337">MSRTDAVHETLQSNVSALVQLTVSYPSFHAPEYAVPTESLVGRLWAYDAASNMVVLETGHTSASAPSMRRAAASAVCETSPRILSNSGALAGFKMVRASKIQRVDVLQDDKSIPLTTVHPVPVAAIEARDAAAKKKCQERVAQLAPSNVSDVGQAVFDAVNKTLPCRWHDSHIIVLDEVVISGPSYDISTTYVPGLPDDQLQQLLHDEDANISSQVERANDKAQVLSSERAISLSFPYRVLYAMASTLSKAFPAAVKEIRMHFSPTSASSSGARYVPACVRVTNTYRSKFVAQHYKEVKASNPYIPFLVREAQGGPARLFVRLAVAETSMRILSKVLERDGSGTVSVIPDCDEDLYHLYNLIQPEDLVSASTVRRIQSESSTGSIESHRMRLQLTLSVTKIDFEMAAGSGMSSAVSSSTEPLSESDASSPASTPMSSLVLGEAGSTPSISGASQGQPTLHISGRVAVENNHVRTGSFHTLDIELNRKVSITKEQWDQHHLDILEESGNAGNTAEVGAIILGEGRAIVCLLTNTMTIIKQRIQVSLPRKRAGAGYGAAQQSTGTTKLTDRFYTQVYDAVIKLLSLPEMRVVLLASPGFWRDNMYDYLLSEATKRSDKILMGNEGKRKLLKVHCATPHVHSLMEVLKSPEVAAQLQNTKFTRENQLMDQFLRKLATSEQFAWYGERQIMMAADRGAIGTLLLSDAFLRNVHPTIRKRWLELCDQVKSFGGSVVIFSSLHESGRQLNGLGGVAALLTYPLDPDLVEEEEEEAHAAAT</sequence>
<name>A0AAJ5Z4D8_9BASI</name>
<dbReference type="InterPro" id="IPR019181">
    <property type="entry name" value="LSM12_ABD"/>
</dbReference>
<dbReference type="Pfam" id="PF03464">
    <property type="entry name" value="eRF1_2"/>
    <property type="match status" value="1"/>
</dbReference>
<feature type="compositionally biased region" description="Polar residues" evidence="6">
    <location>
        <begin position="445"/>
        <end position="457"/>
    </location>
</feature>
<dbReference type="Pfam" id="PF26356">
    <property type="entry name" value="Pelota_N"/>
    <property type="match status" value="1"/>
</dbReference>
<proteinExistence type="inferred from homology"/>
<dbReference type="SUPFAM" id="SSF55315">
    <property type="entry name" value="L30e-like"/>
    <property type="match status" value="1"/>
</dbReference>
<dbReference type="SMART" id="SM00995">
    <property type="entry name" value="AD"/>
    <property type="match status" value="1"/>
</dbReference>
<dbReference type="SMART" id="SM01194">
    <property type="entry name" value="eRF1_1"/>
    <property type="match status" value="1"/>
</dbReference>
<dbReference type="InterPro" id="IPR047574">
    <property type="entry name" value="AD"/>
</dbReference>
<dbReference type="PANTHER" id="PTHR10853:SF0">
    <property type="entry name" value="PROTEIN PELOTA HOMOLOG"/>
    <property type="match status" value="1"/>
</dbReference>
<dbReference type="EMBL" id="CP119917">
    <property type="protein sequence ID" value="WFD14916.1"/>
    <property type="molecule type" value="Genomic_DNA"/>
</dbReference>
<comment type="similarity">
    <text evidence="3">Belongs to the eukaryotic release factor 1 family. Pelota subfamily.</text>
</comment>
<evidence type="ECO:0000256" key="2">
    <source>
        <dbReference type="ARBA" id="ARBA00004496"/>
    </source>
</evidence>
<dbReference type="GO" id="GO:0046872">
    <property type="term" value="F:metal ion binding"/>
    <property type="evidence" value="ECO:0007669"/>
    <property type="project" value="UniProtKB-KW"/>
</dbReference>
<evidence type="ECO:0000313" key="8">
    <source>
        <dbReference type="EMBL" id="WFD14916.1"/>
    </source>
</evidence>
<evidence type="ECO:0000256" key="6">
    <source>
        <dbReference type="SAM" id="MobiDB-lite"/>
    </source>
</evidence>
<dbReference type="GO" id="GO:0070651">
    <property type="term" value="P:nonfunctional rRNA decay"/>
    <property type="evidence" value="ECO:0007669"/>
    <property type="project" value="TreeGrafter"/>
</dbReference>
<comment type="cofactor">
    <cofactor evidence="1">
        <name>a divalent metal cation</name>
        <dbReference type="ChEBI" id="CHEBI:60240"/>
    </cofactor>
</comment>
<dbReference type="GO" id="GO:0070481">
    <property type="term" value="P:nuclear-transcribed mRNA catabolic process, non-stop decay"/>
    <property type="evidence" value="ECO:0007669"/>
    <property type="project" value="InterPro"/>
</dbReference>
<dbReference type="Gene3D" id="3.30.420.60">
    <property type="entry name" value="eRF1 domain 2"/>
    <property type="match status" value="1"/>
</dbReference>
<protein>
    <submittedName>
        <fullName evidence="8">Translation factor pelota</fullName>
    </submittedName>
</protein>
<evidence type="ECO:0000256" key="1">
    <source>
        <dbReference type="ARBA" id="ARBA00001968"/>
    </source>
</evidence>
<dbReference type="InterPro" id="IPR042226">
    <property type="entry name" value="eFR1_2_sf"/>
</dbReference>
<organism evidence="8 9">
    <name type="scientific">Malassezia arunalokei</name>
    <dbReference type="NCBI Taxonomy" id="1514897"/>
    <lineage>
        <taxon>Eukaryota</taxon>
        <taxon>Fungi</taxon>
        <taxon>Dikarya</taxon>
        <taxon>Basidiomycota</taxon>
        <taxon>Ustilaginomycotina</taxon>
        <taxon>Malasseziomycetes</taxon>
        <taxon>Malasseziales</taxon>
        <taxon>Malasseziaceae</taxon>
        <taxon>Malassezia</taxon>
    </lineage>
</organism>
<dbReference type="GO" id="GO:0005737">
    <property type="term" value="C:cytoplasm"/>
    <property type="evidence" value="ECO:0007669"/>
    <property type="project" value="UniProtKB-SubCell"/>
</dbReference>
<dbReference type="Pfam" id="PF09793">
    <property type="entry name" value="AD"/>
    <property type="match status" value="1"/>
</dbReference>
<dbReference type="Gene3D" id="3.40.30.10">
    <property type="entry name" value="Glutaredoxin"/>
    <property type="match status" value="1"/>
</dbReference>
<dbReference type="GO" id="GO:0070966">
    <property type="term" value="P:nuclear-transcribed mRNA catabolic process, no-go decay"/>
    <property type="evidence" value="ECO:0007669"/>
    <property type="project" value="InterPro"/>
</dbReference>
<dbReference type="GO" id="GO:0032790">
    <property type="term" value="P:ribosome disassembly"/>
    <property type="evidence" value="ECO:0007669"/>
    <property type="project" value="TreeGrafter"/>
</dbReference>
<dbReference type="Gene3D" id="2.30.30.870">
    <property type="entry name" value="Pelota, domain A"/>
    <property type="match status" value="1"/>
</dbReference>